<dbReference type="InterPro" id="IPR017774">
    <property type="entry name" value="Bicupin_oxalate_deCO2ase/Oxase"/>
</dbReference>
<dbReference type="InterPro" id="IPR011051">
    <property type="entry name" value="RmlC_Cupin_sf"/>
</dbReference>
<accession>A0A420XVP3</accession>
<keyword evidence="3" id="KW-0464">Manganese</keyword>
<feature type="region of interest" description="Disordered" evidence="4">
    <location>
        <begin position="88"/>
        <end position="108"/>
    </location>
</feature>
<evidence type="ECO:0000313" key="8">
    <source>
        <dbReference type="Proteomes" id="UP000275385"/>
    </source>
</evidence>
<evidence type="ECO:0000313" key="7">
    <source>
        <dbReference type="EMBL" id="RKU39707.1"/>
    </source>
</evidence>
<feature type="domain" description="Cupin type-1" evidence="6">
    <location>
        <begin position="292"/>
        <end position="433"/>
    </location>
</feature>
<feature type="binding site" evidence="3">
    <location>
        <position position="337"/>
    </location>
    <ligand>
        <name>Mn(2+)</name>
        <dbReference type="ChEBI" id="CHEBI:29035"/>
        <label>2</label>
    </ligand>
</feature>
<dbReference type="InterPro" id="IPR051610">
    <property type="entry name" value="GPI/OXD"/>
</dbReference>
<comment type="cofactor">
    <cofactor evidence="3">
        <name>Mn(2+)</name>
        <dbReference type="ChEBI" id="CHEBI:29035"/>
    </cofactor>
    <text evidence="3">Binds 2 manganese ions per subunit.</text>
</comment>
<feature type="binding site" evidence="3">
    <location>
        <position position="163"/>
    </location>
    <ligand>
        <name>Mn(2+)</name>
        <dbReference type="ChEBI" id="CHEBI:29035"/>
        <label>1</label>
    </ligand>
</feature>
<feature type="binding site" evidence="3">
    <location>
        <position position="159"/>
    </location>
    <ligand>
        <name>Mn(2+)</name>
        <dbReference type="ChEBI" id="CHEBI:29035"/>
        <label>1</label>
    </ligand>
</feature>
<comment type="caution">
    <text evidence="7">The sequence shown here is derived from an EMBL/GenBank/DDBJ whole genome shotgun (WGS) entry which is preliminary data.</text>
</comment>
<evidence type="ECO:0000256" key="1">
    <source>
        <dbReference type="ARBA" id="ARBA00022723"/>
    </source>
</evidence>
<sequence length="463" mass="52011">MYGATQLLLLGAALSQLSSAVPVEDSPRQRLLKGLPLPEKYRLGSSPPYTPGHRDRYDKAVDTVGEGIDPLPWRNGLGASVLGPWNKGRARQNPDMVRPPSTDHGNLGNMKWSFSDSHIRIEEGGWTRQTTVRELPSSSELAAVNMRLDAGVIRELHWHKEAEWAYVLEGEVRITAIDYEGGNYIDDLKKGDLWYFPSGVPHSLQGLSENGTEFLLVFDDGGFSEESTFILTDWFAHTPKSVISKNFNLDPEVFKHVPASEKYIFQGSKPGSIKDEQPDGKHVKKSKLKFSHSMLDQEPKKTSGGEVRITDSKNFPISKTVAAAHVIIEPGAIREMHWHPNADEWNFFIRGRARITIFAAEGQARTFNYMPGDVGIVPQNMGHFVENIGDEPLEMLEVFRADEFRDFSLFQWMGETPKRLVIDHLFAGDKEAGEKFWDRVHDAEKDEVTLPKGDGKDLDSSEL</sequence>
<dbReference type="InterPro" id="IPR006045">
    <property type="entry name" value="Cupin_1"/>
</dbReference>
<dbReference type="PANTHER" id="PTHR35848">
    <property type="entry name" value="OXALATE-BINDING PROTEIN"/>
    <property type="match status" value="1"/>
</dbReference>
<evidence type="ECO:0000256" key="4">
    <source>
        <dbReference type="SAM" id="MobiDB-lite"/>
    </source>
</evidence>
<evidence type="ECO:0000256" key="2">
    <source>
        <dbReference type="PIRSR" id="PIRSR617774-1"/>
    </source>
</evidence>
<feature type="chain" id="PRO_5018972834" description="Cupin type-1 domain-containing protein" evidence="5">
    <location>
        <begin position="21"/>
        <end position="463"/>
    </location>
</feature>
<evidence type="ECO:0000259" key="6">
    <source>
        <dbReference type="SMART" id="SM00835"/>
    </source>
</evidence>
<dbReference type="GO" id="GO:0033609">
    <property type="term" value="P:oxalate metabolic process"/>
    <property type="evidence" value="ECO:0007669"/>
    <property type="project" value="InterPro"/>
</dbReference>
<dbReference type="Pfam" id="PF00190">
    <property type="entry name" value="Cupin_1"/>
    <property type="match status" value="2"/>
</dbReference>
<evidence type="ECO:0000256" key="3">
    <source>
        <dbReference type="PIRSR" id="PIRSR617774-2"/>
    </source>
</evidence>
<dbReference type="EMBL" id="QVQW01000180">
    <property type="protein sequence ID" value="RKU39707.1"/>
    <property type="molecule type" value="Genomic_DNA"/>
</dbReference>
<dbReference type="InterPro" id="IPR014710">
    <property type="entry name" value="RmlC-like_jellyroll"/>
</dbReference>
<keyword evidence="8" id="KW-1185">Reference proteome</keyword>
<dbReference type="PANTHER" id="PTHR35848:SF9">
    <property type="entry name" value="SLL1358 PROTEIN"/>
    <property type="match status" value="1"/>
</dbReference>
<dbReference type="Gene3D" id="2.60.120.10">
    <property type="entry name" value="Jelly Rolls"/>
    <property type="match status" value="2"/>
</dbReference>
<feature type="binding site" evidence="3">
    <location>
        <position position="157"/>
    </location>
    <ligand>
        <name>Mn(2+)</name>
        <dbReference type="ChEBI" id="CHEBI:29035"/>
        <label>1</label>
    </ligand>
</feature>
<feature type="binding site" evidence="3">
    <location>
        <position position="383"/>
    </location>
    <ligand>
        <name>Mn(2+)</name>
        <dbReference type="ChEBI" id="CHEBI:29035"/>
        <label>2</label>
    </ligand>
</feature>
<dbReference type="AlphaFoldDB" id="A0A420XVP3"/>
<dbReference type="GO" id="GO:0046872">
    <property type="term" value="F:metal ion binding"/>
    <property type="evidence" value="ECO:0007669"/>
    <property type="project" value="UniProtKB-KW"/>
</dbReference>
<keyword evidence="5" id="KW-0732">Signal</keyword>
<dbReference type="OrthoDB" id="10263073at2759"/>
<feature type="active site" description="Proton donor" evidence="2">
    <location>
        <position position="397"/>
    </location>
</feature>
<protein>
    <recommendedName>
        <fullName evidence="6">Cupin type-1 domain-containing protein</fullName>
    </recommendedName>
</protein>
<proteinExistence type="predicted"/>
<gene>
    <name evidence="7" type="ORF">DL546_000155</name>
</gene>
<dbReference type="Proteomes" id="UP000275385">
    <property type="component" value="Unassembled WGS sequence"/>
</dbReference>
<keyword evidence="1 3" id="KW-0479">Metal-binding</keyword>
<reference evidence="7 8" key="1">
    <citation type="submission" date="2018-08" db="EMBL/GenBank/DDBJ databases">
        <title>Draft genome of the lignicolous fungus Coniochaeta pulveracea.</title>
        <authorList>
            <person name="Borstlap C.J."/>
            <person name="De Witt R.N."/>
            <person name="Botha A."/>
            <person name="Volschenk H."/>
        </authorList>
    </citation>
    <scope>NUCLEOTIDE SEQUENCE [LARGE SCALE GENOMIC DNA]</scope>
    <source>
        <strain evidence="7 8">CAB683</strain>
    </source>
</reference>
<feature type="binding site" evidence="3">
    <location>
        <position position="339"/>
    </location>
    <ligand>
        <name>Mn(2+)</name>
        <dbReference type="ChEBI" id="CHEBI:29035"/>
        <label>2</label>
    </ligand>
</feature>
<feature type="binding site" evidence="3">
    <location>
        <position position="344"/>
    </location>
    <ligand>
        <name>Mn(2+)</name>
        <dbReference type="ChEBI" id="CHEBI:29035"/>
        <label>2</label>
    </ligand>
</feature>
<dbReference type="SMART" id="SM00835">
    <property type="entry name" value="Cupin_1"/>
    <property type="match status" value="2"/>
</dbReference>
<dbReference type="STRING" id="177199.A0A420XVP3"/>
<feature type="signal peptide" evidence="5">
    <location>
        <begin position="1"/>
        <end position="20"/>
    </location>
</feature>
<feature type="binding site" evidence="3">
    <location>
        <position position="202"/>
    </location>
    <ligand>
        <name>Mn(2+)</name>
        <dbReference type="ChEBI" id="CHEBI:29035"/>
        <label>1</label>
    </ligand>
</feature>
<dbReference type="SUPFAM" id="SSF51182">
    <property type="entry name" value="RmlC-like cupins"/>
    <property type="match status" value="1"/>
</dbReference>
<dbReference type="NCBIfam" id="TIGR03404">
    <property type="entry name" value="bicupin_oxalic"/>
    <property type="match status" value="1"/>
</dbReference>
<feature type="domain" description="Cupin type-1" evidence="6">
    <location>
        <begin position="122"/>
        <end position="255"/>
    </location>
</feature>
<organism evidence="7 8">
    <name type="scientific">Coniochaeta pulveracea</name>
    <dbReference type="NCBI Taxonomy" id="177199"/>
    <lineage>
        <taxon>Eukaryota</taxon>
        <taxon>Fungi</taxon>
        <taxon>Dikarya</taxon>
        <taxon>Ascomycota</taxon>
        <taxon>Pezizomycotina</taxon>
        <taxon>Sordariomycetes</taxon>
        <taxon>Sordariomycetidae</taxon>
        <taxon>Coniochaetales</taxon>
        <taxon>Coniochaetaceae</taxon>
        <taxon>Coniochaeta</taxon>
    </lineage>
</organism>
<evidence type="ECO:0000256" key="5">
    <source>
        <dbReference type="SAM" id="SignalP"/>
    </source>
</evidence>
<dbReference type="CDD" id="cd20304">
    <property type="entry name" value="cupin_OxDC_N"/>
    <property type="match status" value="1"/>
</dbReference>
<name>A0A420XVP3_9PEZI</name>
<dbReference type="CDD" id="cd20305">
    <property type="entry name" value="cupin_OxDC_C"/>
    <property type="match status" value="1"/>
</dbReference>